<sequence>MTDLQPDSGHDESRTFLPLGSVVILKGSVKKLLIVSRGSIFEDAFFDYGAFLYPEGLIHTNIAYFNQDDIMKTVHEGYRDTDDELAVDMLNDAHTRFQQKRNESVSASVPVASAARAAEDDPFASVRDLGDDDE</sequence>
<evidence type="ECO:0000313" key="5">
    <source>
        <dbReference type="Proteomes" id="UP000239698"/>
    </source>
</evidence>
<reference evidence="4 5" key="1">
    <citation type="submission" date="2018-02" db="EMBL/GenBank/DDBJ databases">
        <title>Bacteriophage NCPPB3778 and a type I-E CRISPR drive the evolution of the US Biological Select Agent, Rathayibacter toxicus.</title>
        <authorList>
            <person name="Davis E.W.II."/>
            <person name="Tabima J.F."/>
            <person name="Weisberg A.J."/>
            <person name="Lopes L.D."/>
            <person name="Wiseman M.S."/>
            <person name="Wiseman M.S."/>
            <person name="Pupko T."/>
            <person name="Belcher M.S."/>
            <person name="Sechler A.J."/>
            <person name="Tancos M.A."/>
            <person name="Schroeder B.K."/>
            <person name="Murray T.D."/>
            <person name="Luster D.G."/>
            <person name="Schneider W.L."/>
            <person name="Rogers E."/>
            <person name="Andreote F.D."/>
            <person name="Grunwald N.J."/>
            <person name="Putnam M.L."/>
            <person name="Chang J.H."/>
        </authorList>
    </citation>
    <scope>NUCLEOTIDE SEQUENCE [LARGE SCALE GENOMIC DNA]</scope>
    <source>
        <strain evidence="3 5">AY1D6</strain>
        <strain evidence="2 4">AY1I9</strain>
    </source>
</reference>
<feature type="region of interest" description="Disordered" evidence="1">
    <location>
        <begin position="98"/>
        <end position="134"/>
    </location>
</feature>
<name>A0ABD6W5D6_RATRA</name>
<dbReference type="RefSeq" id="WP_097168024.1">
    <property type="nucleotide sequence ID" value="NZ_CP028129.1"/>
</dbReference>
<dbReference type="AlphaFoldDB" id="A0ABD6W5D6"/>
<comment type="caution">
    <text evidence="2">The sequence shown here is derived from an EMBL/GenBank/DDBJ whole genome shotgun (WGS) entry which is preliminary data.</text>
</comment>
<evidence type="ECO:0000256" key="1">
    <source>
        <dbReference type="SAM" id="MobiDB-lite"/>
    </source>
</evidence>
<evidence type="ECO:0000313" key="4">
    <source>
        <dbReference type="Proteomes" id="UP000237881"/>
    </source>
</evidence>
<feature type="compositionally biased region" description="Low complexity" evidence="1">
    <location>
        <begin position="104"/>
        <end position="116"/>
    </location>
</feature>
<keyword evidence="5" id="KW-1185">Reference proteome</keyword>
<dbReference type="GeneID" id="49819241"/>
<dbReference type="EMBL" id="PSUL01000047">
    <property type="protein sequence ID" value="PPF10256.1"/>
    <property type="molecule type" value="Genomic_DNA"/>
</dbReference>
<evidence type="ECO:0000313" key="2">
    <source>
        <dbReference type="EMBL" id="PPF10256.1"/>
    </source>
</evidence>
<dbReference type="Proteomes" id="UP000237881">
    <property type="component" value="Unassembled WGS sequence"/>
</dbReference>
<dbReference type="Pfam" id="PF13780">
    <property type="entry name" value="DUF4176"/>
    <property type="match status" value="1"/>
</dbReference>
<dbReference type="EMBL" id="PSVT01000052">
    <property type="protein sequence ID" value="PPH72291.1"/>
    <property type="molecule type" value="Genomic_DNA"/>
</dbReference>
<proteinExistence type="predicted"/>
<accession>A0ABD6W5D6</accession>
<organism evidence="2 4">
    <name type="scientific">Rathayibacter rathayi</name>
    <name type="common">Corynebacterium rathayi</name>
    <dbReference type="NCBI Taxonomy" id="33887"/>
    <lineage>
        <taxon>Bacteria</taxon>
        <taxon>Bacillati</taxon>
        <taxon>Actinomycetota</taxon>
        <taxon>Actinomycetes</taxon>
        <taxon>Micrococcales</taxon>
        <taxon>Microbacteriaceae</taxon>
        <taxon>Rathayibacter</taxon>
    </lineage>
</organism>
<dbReference type="InterPro" id="IPR025233">
    <property type="entry name" value="DUF4176"/>
</dbReference>
<gene>
    <name evidence="2" type="ORF">C5C04_13565</name>
    <name evidence="3" type="ORF">C5C40_14715</name>
</gene>
<dbReference type="KEGG" id="rry:C1O28_02135"/>
<dbReference type="Proteomes" id="UP000239698">
    <property type="component" value="Unassembled WGS sequence"/>
</dbReference>
<protein>
    <submittedName>
        <fullName evidence="2">DUF4176 domain-containing protein</fullName>
    </submittedName>
</protein>
<evidence type="ECO:0000313" key="3">
    <source>
        <dbReference type="EMBL" id="PPH72291.1"/>
    </source>
</evidence>